<keyword evidence="3" id="KW-0934">Plastid</keyword>
<dbReference type="OrthoDB" id="434019at2759"/>
<name>A0A9P1BYI9_9DINO</name>
<comment type="caution">
    <text evidence="6">The sequence shown here is derived from an EMBL/GenBank/DDBJ whole genome shotgun (WGS) entry which is preliminary data.</text>
</comment>
<dbReference type="EMBL" id="CAMXCT020000596">
    <property type="protein sequence ID" value="CAL1134295.1"/>
    <property type="molecule type" value="Genomic_DNA"/>
</dbReference>
<dbReference type="GO" id="GO:0009507">
    <property type="term" value="C:chloroplast"/>
    <property type="evidence" value="ECO:0007669"/>
    <property type="project" value="UniProtKB-SubCell"/>
</dbReference>
<accession>A0A9P1BYI9</accession>
<dbReference type="InterPro" id="IPR022796">
    <property type="entry name" value="Chloroa_b-bind"/>
</dbReference>
<evidence type="ECO:0000256" key="4">
    <source>
        <dbReference type="SAM" id="Coils"/>
    </source>
</evidence>
<evidence type="ECO:0000256" key="1">
    <source>
        <dbReference type="ARBA" id="ARBA00004229"/>
    </source>
</evidence>
<evidence type="ECO:0000256" key="3">
    <source>
        <dbReference type="ARBA" id="ARBA00022640"/>
    </source>
</evidence>
<gene>
    <name evidence="6" type="ORF">C1SCF055_LOCUS8765</name>
</gene>
<feature type="compositionally biased region" description="Low complexity" evidence="5">
    <location>
        <begin position="194"/>
        <end position="209"/>
    </location>
</feature>
<proteinExistence type="predicted"/>
<evidence type="ECO:0000256" key="5">
    <source>
        <dbReference type="SAM" id="MobiDB-lite"/>
    </source>
</evidence>
<reference evidence="7" key="2">
    <citation type="submission" date="2024-04" db="EMBL/GenBank/DDBJ databases">
        <authorList>
            <person name="Chen Y."/>
            <person name="Shah S."/>
            <person name="Dougan E. K."/>
            <person name="Thang M."/>
            <person name="Chan C."/>
        </authorList>
    </citation>
    <scope>NUCLEOTIDE SEQUENCE [LARGE SCALE GENOMIC DNA]</scope>
</reference>
<feature type="region of interest" description="Disordered" evidence="5">
    <location>
        <begin position="736"/>
        <end position="765"/>
    </location>
</feature>
<dbReference type="EMBL" id="CAMXCT030000596">
    <property type="protein sequence ID" value="CAL4768232.1"/>
    <property type="molecule type" value="Genomic_DNA"/>
</dbReference>
<organism evidence="6">
    <name type="scientific">Cladocopium goreaui</name>
    <dbReference type="NCBI Taxonomy" id="2562237"/>
    <lineage>
        <taxon>Eukaryota</taxon>
        <taxon>Sar</taxon>
        <taxon>Alveolata</taxon>
        <taxon>Dinophyceae</taxon>
        <taxon>Suessiales</taxon>
        <taxon>Symbiodiniaceae</taxon>
        <taxon>Cladocopium</taxon>
    </lineage>
</organism>
<keyword evidence="2" id="KW-0150">Chloroplast</keyword>
<keyword evidence="8" id="KW-1185">Reference proteome</keyword>
<evidence type="ECO:0000313" key="7">
    <source>
        <dbReference type="EMBL" id="CAL1134295.1"/>
    </source>
</evidence>
<evidence type="ECO:0000313" key="8">
    <source>
        <dbReference type="Proteomes" id="UP001152797"/>
    </source>
</evidence>
<dbReference type="EMBL" id="CAMXCT010000596">
    <property type="protein sequence ID" value="CAI3980920.1"/>
    <property type="molecule type" value="Genomic_DNA"/>
</dbReference>
<feature type="coiled-coil region" evidence="4">
    <location>
        <begin position="1277"/>
        <end position="1357"/>
    </location>
</feature>
<evidence type="ECO:0000256" key="2">
    <source>
        <dbReference type="ARBA" id="ARBA00022528"/>
    </source>
</evidence>
<feature type="region of interest" description="Disordered" evidence="5">
    <location>
        <begin position="649"/>
        <end position="668"/>
    </location>
</feature>
<dbReference type="Pfam" id="PF00504">
    <property type="entry name" value="Chloroa_b-bind"/>
    <property type="match status" value="1"/>
</dbReference>
<feature type="non-terminal residue" evidence="6">
    <location>
        <position position="1"/>
    </location>
</feature>
<keyword evidence="4" id="KW-0175">Coiled coil</keyword>
<feature type="compositionally biased region" description="Polar residues" evidence="5">
    <location>
        <begin position="217"/>
        <end position="228"/>
    </location>
</feature>
<dbReference type="SUPFAM" id="SSF103511">
    <property type="entry name" value="Chlorophyll a-b binding protein"/>
    <property type="match status" value="1"/>
</dbReference>
<dbReference type="Proteomes" id="UP001152797">
    <property type="component" value="Unassembled WGS sequence"/>
</dbReference>
<reference evidence="6" key="1">
    <citation type="submission" date="2022-10" db="EMBL/GenBank/DDBJ databases">
        <authorList>
            <person name="Chen Y."/>
            <person name="Dougan E. K."/>
            <person name="Chan C."/>
            <person name="Rhodes N."/>
            <person name="Thang M."/>
        </authorList>
    </citation>
    <scope>NUCLEOTIDE SEQUENCE</scope>
</reference>
<dbReference type="Gene3D" id="1.10.3460.10">
    <property type="entry name" value="Chlorophyll a/b binding protein domain"/>
    <property type="match status" value="1"/>
</dbReference>
<sequence length="1436" mass="160385">MTWDMTLEELAEKQYKELQNGRLAMLAFAGMATQYLVTGHAVGFADDKQPFSFIQGVDEVVNTNDMILTFAGMAMAIDGVRRLSFPDRSIAGRALNLANLNIGVQDAAGQEREWMAWKTHSSLQILQRFQAVMASLFPQVLIGEFLSAYDAIASSTLSSDAQSVMGSDAKEALVPSKSAKASQPRLAVEEDSKPSASAPSSPAQSPSPKAKVKQKPLPSTVSTTMAWGNSGTKGCNKWSSTAGFKDTLTGEQISRAQAIAEVSKVHRESAVNILEMIFETLQLDADTLVRMHLLERLDSELERSKTLLLEHSKGLLSSDLAELRIQKSEKKAILDKIARKNTTFTREIATLRQRLRDFPEGNASCVDRILKSASESSRLQEFGRHSQACMLTILELKLNSVFSFPLGKKPEPEAQATKPQSRVENSFLKERVGRLEEQVDMLADQIAAVQRQRAVLLATKEKLEQDLDDLRSWAWSSELLYVATYQPEPQLEIWRLMLPVPWVPCAVLVLCTSFETENSGSRAINTVPCCTQQEPEVALPAGVTAGQAMISEWISNGEGMGMDTHDPTHWATCGLSETSFRCEAPQVLKLTEEQIKQFEEDGVIMIKGGMKAWVEYLQKVTEDQIEKPHLWTLSRASNTMAVKADLVNPPHGSNDPAPVAGSVASGPGQFRNYTADTRYTESDPLRHGLDVKQVAATPFAMGPKSNPSSQTSSFRTLDISKANEGRQNWTRIDTFLTPSGHAHDDEFGRSPQRRPTSRSRNEASAKSLAQDVFITDLSEKFAELRRQIQEDTQRLLQPMQHELDSEISKTKEIVQTVRTDNLKAVEEIRRLRSMEQHKQLLQAYPTPIDKDVFETEIKRVTEAIEGLSDAVASVKEEVSSMKEANDVLPPSRGISFRRGRSPTEAAHLAVPGNSNLDDTLQSIRDVLSEMDFTDMLNDIKRSIPADEFRMALTMVQEQMVEVFKQLRAVQEEVQNRPNEVDFTPVLDAFASSPLHDILEVKSSLEQAKVDMAKNTEHLAALWSQLPPVDFAPVFDCVRANRVEVDMSPVLTAVQEVNVKENMQQQFGEILAEINHRQSNLDFSELLESIKASKMKVDFNGVIASINDSCEEVGNLITELKPSLSNLEQSNASMLERLQELQQVQDKGVLTGIAGLKDWTERLSQKFSILLQTISEKEDQEVKVNFTPVLEAIERNKVHIDFSPILASIKKNCDFSDVTEDMARVLKTIQEMKVQVDFTPVLRAVREGKQETVFELLSAFRDQCTDNGELNDNIVQLRESTQTNLKQLKESMEKESKEALTSEVLRSIREKEVRIDIEIKKALEQNNDLAEKGASEMQAKLEEELRSLRDSVTKELKQNETRGTAESQKLEHALRAIEVRPQVTMDLAPVSKLVEEIQVQLHRIDQTNVHLTEVVQEQAHGQENLQEALAEASDASQ</sequence>
<evidence type="ECO:0000313" key="6">
    <source>
        <dbReference type="EMBL" id="CAI3980920.1"/>
    </source>
</evidence>
<feature type="coiled-coil region" evidence="4">
    <location>
        <begin position="425"/>
        <end position="466"/>
    </location>
</feature>
<feature type="region of interest" description="Disordered" evidence="5">
    <location>
        <begin position="170"/>
        <end position="228"/>
    </location>
</feature>
<comment type="subcellular location">
    <subcellularLocation>
        <location evidence="1">Plastid</location>
        <location evidence="1">Chloroplast</location>
    </subcellularLocation>
</comment>
<feature type="coiled-coil region" evidence="4">
    <location>
        <begin position="857"/>
        <end position="884"/>
    </location>
</feature>
<protein>
    <submittedName>
        <fullName evidence="6">Uncharacterized protein</fullName>
    </submittedName>
</protein>